<keyword evidence="2" id="KW-1185">Reference proteome</keyword>
<reference evidence="1 2" key="1">
    <citation type="journal article" date="2019" name="Int. J. Syst. Evol. Microbiol.">
        <title>The Global Catalogue of Microorganisms (GCM) 10K type strain sequencing project: providing services to taxonomists for standard genome sequencing and annotation.</title>
        <authorList>
            <consortium name="The Broad Institute Genomics Platform"/>
            <consortium name="The Broad Institute Genome Sequencing Center for Infectious Disease"/>
            <person name="Wu L."/>
            <person name="Ma J."/>
        </authorList>
    </citation>
    <scope>NUCLEOTIDE SEQUENCE [LARGE SCALE GENOMIC DNA]</scope>
    <source>
        <strain evidence="1 2">JCM 14283</strain>
    </source>
</reference>
<name>A0ABN2UHJ9_9MICO</name>
<comment type="caution">
    <text evidence="1">The sequence shown here is derived from an EMBL/GenBank/DDBJ whole genome shotgun (WGS) entry which is preliminary data.</text>
</comment>
<organism evidence="1 2">
    <name type="scientific">Terrabacter terrae</name>
    <dbReference type="NCBI Taxonomy" id="318434"/>
    <lineage>
        <taxon>Bacteria</taxon>
        <taxon>Bacillati</taxon>
        <taxon>Actinomycetota</taxon>
        <taxon>Actinomycetes</taxon>
        <taxon>Micrococcales</taxon>
        <taxon>Intrasporangiaceae</taxon>
        <taxon>Terrabacter</taxon>
    </lineage>
</organism>
<evidence type="ECO:0000313" key="1">
    <source>
        <dbReference type="EMBL" id="GAA2037314.1"/>
    </source>
</evidence>
<proteinExistence type="predicted"/>
<accession>A0ABN2UHJ9</accession>
<protein>
    <submittedName>
        <fullName evidence="1">Uncharacterized protein</fullName>
    </submittedName>
</protein>
<sequence length="114" mass="10765">MVPGGSGGRGTLYVGRTGSGVGVTGVGSAGAGSEATDWLLEVVVLFVVCVEVTVATFFGAGDAVGFGGAGVTFTGAGAELVPDVVAVGVTVVERVDVCSWAAGTTTIGAGALAG</sequence>
<dbReference type="Proteomes" id="UP001501285">
    <property type="component" value="Unassembled WGS sequence"/>
</dbReference>
<evidence type="ECO:0000313" key="2">
    <source>
        <dbReference type="Proteomes" id="UP001501285"/>
    </source>
</evidence>
<gene>
    <name evidence="1" type="ORF">GCM10009740_31340</name>
</gene>
<dbReference type="EMBL" id="BAAANB010000021">
    <property type="protein sequence ID" value="GAA2037314.1"/>
    <property type="molecule type" value="Genomic_DNA"/>
</dbReference>